<name>A0A4V1HHS5_9GAMM</name>
<keyword evidence="2" id="KW-0378">Hydrolase</keyword>
<dbReference type="Pfam" id="PF23023">
    <property type="entry name" value="Anti-Pycsar_Apyc1"/>
    <property type="match status" value="1"/>
</dbReference>
<accession>A0A4V1HHS5</accession>
<organism evidence="2 3">
    <name type="scientific">Thiomicrorhabdus sediminis</name>
    <dbReference type="NCBI Taxonomy" id="2580412"/>
    <lineage>
        <taxon>Bacteria</taxon>
        <taxon>Pseudomonadati</taxon>
        <taxon>Pseudomonadota</taxon>
        <taxon>Gammaproteobacteria</taxon>
        <taxon>Thiotrichales</taxon>
        <taxon>Piscirickettsiaceae</taxon>
        <taxon>Thiomicrorhabdus</taxon>
    </lineage>
</organism>
<feature type="domain" description="Metallo-beta-lactamase" evidence="1">
    <location>
        <begin position="24"/>
        <end position="215"/>
    </location>
</feature>
<evidence type="ECO:0000313" key="2">
    <source>
        <dbReference type="EMBL" id="QCU90043.1"/>
    </source>
</evidence>
<dbReference type="InterPro" id="IPR036866">
    <property type="entry name" value="RibonucZ/Hydroxyglut_hydro"/>
</dbReference>
<sequence length="240" mass="26495">MASQFELLVLGSGAGASAVYDNLTSSSFMLCHKGEPFCLVDLGLGVGQAVLQYFGCFPKQVIISHNHSDHAGDLPVVLRVELAQENKMRVICHANVAQRLKSSRIAEHLEQLSADELASWQALDDNQSVAIGHGLSIEFFPGVHSETSYGFVLTDDVGTKRLSYSADSTLCLSLYETLSQAEVFIMDARAQENRWHASFAEVKPWLTDKRYILGHGLTPEEAQRQYPDLPLLLAGQRIQF</sequence>
<dbReference type="SUPFAM" id="SSF56281">
    <property type="entry name" value="Metallo-hydrolase/oxidoreductase"/>
    <property type="match status" value="1"/>
</dbReference>
<dbReference type="Proteomes" id="UP000304864">
    <property type="component" value="Chromosome"/>
</dbReference>
<evidence type="ECO:0000313" key="3">
    <source>
        <dbReference type="Proteomes" id="UP000304864"/>
    </source>
</evidence>
<dbReference type="RefSeq" id="WP_138564720.1">
    <property type="nucleotide sequence ID" value="NZ_CP040602.1"/>
</dbReference>
<proteinExistence type="predicted"/>
<reference evidence="2 3" key="1">
    <citation type="submission" date="2019-05" db="EMBL/GenBank/DDBJ databases">
        <title>Thiomicrorhabdus sediminis sp. nov, a novel sulfur-oxidizing bacterium isolated from coastal sediment.</title>
        <authorList>
            <person name="Liu X."/>
        </authorList>
    </citation>
    <scope>NUCLEOTIDE SEQUENCE [LARGE SCALE GENOMIC DNA]</scope>
    <source>
        <strain evidence="2 3">G1</strain>
    </source>
</reference>
<gene>
    <name evidence="2" type="ORF">FE785_05045</name>
</gene>
<dbReference type="GO" id="GO:0016787">
    <property type="term" value="F:hydrolase activity"/>
    <property type="evidence" value="ECO:0007669"/>
    <property type="project" value="UniProtKB-KW"/>
</dbReference>
<dbReference type="KEGG" id="thig:FE785_05045"/>
<dbReference type="AlphaFoldDB" id="A0A4V1HHS5"/>
<evidence type="ECO:0000259" key="1">
    <source>
        <dbReference type="SMART" id="SM00849"/>
    </source>
</evidence>
<protein>
    <submittedName>
        <fullName evidence="2">MBL fold metallo-hydrolase</fullName>
    </submittedName>
</protein>
<dbReference type="EMBL" id="CP040602">
    <property type="protein sequence ID" value="QCU90043.1"/>
    <property type="molecule type" value="Genomic_DNA"/>
</dbReference>
<keyword evidence="3" id="KW-1185">Reference proteome</keyword>
<dbReference type="InterPro" id="IPR001279">
    <property type="entry name" value="Metallo-B-lactamas"/>
</dbReference>
<dbReference type="SMART" id="SM00849">
    <property type="entry name" value="Lactamase_B"/>
    <property type="match status" value="1"/>
</dbReference>
<dbReference type="OrthoDB" id="9803916at2"/>
<dbReference type="Gene3D" id="3.60.15.10">
    <property type="entry name" value="Ribonuclease Z/Hydroxyacylglutathione hydrolase-like"/>
    <property type="match status" value="1"/>
</dbReference>